<dbReference type="EMBL" id="JALHLF010000175">
    <property type="protein sequence ID" value="MCJ2184932.1"/>
    <property type="molecule type" value="Genomic_DNA"/>
</dbReference>
<dbReference type="InterPro" id="IPR036206">
    <property type="entry name" value="ThiamineP_synth_sf"/>
</dbReference>
<accession>A0ABT0BIN2</accession>
<organism evidence="2 3">
    <name type="scientific">Novosphingobium organovorum</name>
    <dbReference type="NCBI Taxonomy" id="2930092"/>
    <lineage>
        <taxon>Bacteria</taxon>
        <taxon>Pseudomonadati</taxon>
        <taxon>Pseudomonadota</taxon>
        <taxon>Alphaproteobacteria</taxon>
        <taxon>Sphingomonadales</taxon>
        <taxon>Sphingomonadaceae</taxon>
        <taxon>Novosphingobium</taxon>
    </lineage>
</organism>
<feature type="non-terminal residue" evidence="2">
    <location>
        <position position="1"/>
    </location>
</feature>
<sequence length="101" mass="10511">LARGPATMRLVTVHSMHELRRALAGRADALLLSPVFATRSHPGGATLGPVRFHALLAHARRRGVAGIALGGVTAARARSHALPGWAAIDAFCGTPHRSPTV</sequence>
<dbReference type="SUPFAM" id="SSF51391">
    <property type="entry name" value="Thiamin phosphate synthase"/>
    <property type="match status" value="1"/>
</dbReference>
<evidence type="ECO:0000313" key="3">
    <source>
        <dbReference type="Proteomes" id="UP001162881"/>
    </source>
</evidence>
<dbReference type="RefSeq" id="WP_244024220.1">
    <property type="nucleotide sequence ID" value="NZ_JALHLF010000175.1"/>
</dbReference>
<comment type="caution">
    <text evidence="2">The sequence shown here is derived from an EMBL/GenBank/DDBJ whole genome shotgun (WGS) entry which is preliminary data.</text>
</comment>
<gene>
    <name evidence="2" type="ORF">MTR62_19905</name>
</gene>
<protein>
    <submittedName>
        <fullName evidence="2">Thiamine phosphate synthase</fullName>
    </submittedName>
</protein>
<reference evidence="2" key="1">
    <citation type="submission" date="2022-03" db="EMBL/GenBank/DDBJ databases">
        <title>Identification of a novel bacterium isolated from mangrove sediments.</title>
        <authorList>
            <person name="Pan X."/>
        </authorList>
    </citation>
    <scope>NUCLEOTIDE SEQUENCE</scope>
    <source>
        <strain evidence="2">B1949</strain>
    </source>
</reference>
<evidence type="ECO:0000259" key="1">
    <source>
        <dbReference type="Pfam" id="PF02581"/>
    </source>
</evidence>
<dbReference type="Proteomes" id="UP001162881">
    <property type="component" value="Unassembled WGS sequence"/>
</dbReference>
<dbReference type="InterPro" id="IPR022998">
    <property type="entry name" value="ThiamineP_synth_TenI"/>
</dbReference>
<dbReference type="Gene3D" id="3.20.20.70">
    <property type="entry name" value="Aldolase class I"/>
    <property type="match status" value="1"/>
</dbReference>
<evidence type="ECO:0000313" key="2">
    <source>
        <dbReference type="EMBL" id="MCJ2184932.1"/>
    </source>
</evidence>
<proteinExistence type="predicted"/>
<name>A0ABT0BIN2_9SPHN</name>
<feature type="domain" description="Thiamine phosphate synthase/TenI" evidence="1">
    <location>
        <begin position="11"/>
        <end position="81"/>
    </location>
</feature>
<dbReference type="InterPro" id="IPR013785">
    <property type="entry name" value="Aldolase_TIM"/>
</dbReference>
<keyword evidence="3" id="KW-1185">Reference proteome</keyword>
<dbReference type="Pfam" id="PF02581">
    <property type="entry name" value="TMP-TENI"/>
    <property type="match status" value="1"/>
</dbReference>